<protein>
    <recommendedName>
        <fullName evidence="8">ABC transmembrane type-1 domain-containing protein</fullName>
    </recommendedName>
</protein>
<keyword evidence="2" id="KW-0813">Transport</keyword>
<feature type="transmembrane region" description="Helical" evidence="7">
    <location>
        <begin position="21"/>
        <end position="40"/>
    </location>
</feature>
<comment type="subcellular location">
    <subcellularLocation>
        <location evidence="1">Cell membrane</location>
        <topology evidence="1">Multi-pass membrane protein</topology>
    </subcellularLocation>
</comment>
<organism evidence="9">
    <name type="scientific">marine sediment metagenome</name>
    <dbReference type="NCBI Taxonomy" id="412755"/>
    <lineage>
        <taxon>unclassified sequences</taxon>
        <taxon>metagenomes</taxon>
        <taxon>ecological metagenomes</taxon>
    </lineage>
</organism>
<evidence type="ECO:0000256" key="1">
    <source>
        <dbReference type="ARBA" id="ARBA00004651"/>
    </source>
</evidence>
<keyword evidence="6 7" id="KW-0472">Membrane</keyword>
<dbReference type="PROSITE" id="PS50928">
    <property type="entry name" value="ABC_TM1"/>
    <property type="match status" value="1"/>
</dbReference>
<dbReference type="AlphaFoldDB" id="X0T6S3"/>
<feature type="transmembrane region" description="Helical" evidence="7">
    <location>
        <begin position="191"/>
        <end position="216"/>
    </location>
</feature>
<proteinExistence type="predicted"/>
<dbReference type="EMBL" id="BARS01003452">
    <property type="protein sequence ID" value="GAF83001.1"/>
    <property type="molecule type" value="Genomic_DNA"/>
</dbReference>
<dbReference type="PANTHER" id="PTHR43744">
    <property type="entry name" value="ABC TRANSPORTER PERMEASE PROTEIN MG189-RELATED-RELATED"/>
    <property type="match status" value="1"/>
</dbReference>
<dbReference type="Gene3D" id="1.10.3720.10">
    <property type="entry name" value="MetI-like"/>
    <property type="match status" value="1"/>
</dbReference>
<evidence type="ECO:0000256" key="6">
    <source>
        <dbReference type="ARBA" id="ARBA00023136"/>
    </source>
</evidence>
<accession>X0T6S3</accession>
<feature type="transmembrane region" description="Helical" evidence="7">
    <location>
        <begin position="84"/>
        <end position="103"/>
    </location>
</feature>
<dbReference type="SUPFAM" id="SSF161098">
    <property type="entry name" value="MetI-like"/>
    <property type="match status" value="1"/>
</dbReference>
<dbReference type="PANTHER" id="PTHR43744:SF8">
    <property type="entry name" value="SN-GLYCEROL-3-PHOSPHATE TRANSPORT SYSTEM PERMEASE PROTEIN UGPE"/>
    <property type="match status" value="1"/>
</dbReference>
<evidence type="ECO:0000256" key="5">
    <source>
        <dbReference type="ARBA" id="ARBA00022989"/>
    </source>
</evidence>
<evidence type="ECO:0000256" key="7">
    <source>
        <dbReference type="SAM" id="Phobius"/>
    </source>
</evidence>
<dbReference type="GO" id="GO:0055085">
    <property type="term" value="P:transmembrane transport"/>
    <property type="evidence" value="ECO:0007669"/>
    <property type="project" value="InterPro"/>
</dbReference>
<keyword evidence="3" id="KW-1003">Cell membrane</keyword>
<sequence>MTVSSLLKRRRGRTASLLPNYVVLTLLVLFSLLPICTLLFNSLKTTAESRLNPLGLPLRGIRWQNYPTAWVQGHYSTTVRNSGIITLGTVVGVLLVAGLASYSMVILDLPGADGLVFYLLVGSSMPAQLFMVPLFFLWNKLGLTDNLLGMIIIYSATMSPFATFLLRSYMVAIPEDFKDAARIDGASEGQIFRHVIVPIIWPGFLTAGLVAGLGAWNEFLFAVTFLHKAELKPVSTSLYAFVDRYSTDWGLTSAASVLMILPVIVIFLSLQRQFIEGLTQGGLKI</sequence>
<gene>
    <name evidence="9" type="ORF">S01H1_06690</name>
</gene>
<evidence type="ECO:0000256" key="3">
    <source>
        <dbReference type="ARBA" id="ARBA00022475"/>
    </source>
</evidence>
<dbReference type="GO" id="GO:0005886">
    <property type="term" value="C:plasma membrane"/>
    <property type="evidence" value="ECO:0007669"/>
    <property type="project" value="UniProtKB-SubCell"/>
</dbReference>
<feature type="transmembrane region" description="Helical" evidence="7">
    <location>
        <begin position="249"/>
        <end position="270"/>
    </location>
</feature>
<comment type="caution">
    <text evidence="9">The sequence shown here is derived from an EMBL/GenBank/DDBJ whole genome shotgun (WGS) entry which is preliminary data.</text>
</comment>
<keyword evidence="5 7" id="KW-1133">Transmembrane helix</keyword>
<name>X0T6S3_9ZZZZ</name>
<evidence type="ECO:0000313" key="9">
    <source>
        <dbReference type="EMBL" id="GAF83001.1"/>
    </source>
</evidence>
<keyword evidence="4 7" id="KW-0812">Transmembrane</keyword>
<dbReference type="CDD" id="cd06261">
    <property type="entry name" value="TM_PBP2"/>
    <property type="match status" value="1"/>
</dbReference>
<feature type="transmembrane region" description="Helical" evidence="7">
    <location>
        <begin position="150"/>
        <end position="170"/>
    </location>
</feature>
<evidence type="ECO:0000256" key="2">
    <source>
        <dbReference type="ARBA" id="ARBA00022448"/>
    </source>
</evidence>
<evidence type="ECO:0000259" key="8">
    <source>
        <dbReference type="PROSITE" id="PS50928"/>
    </source>
</evidence>
<dbReference type="InterPro" id="IPR000515">
    <property type="entry name" value="MetI-like"/>
</dbReference>
<feature type="transmembrane region" description="Helical" evidence="7">
    <location>
        <begin position="115"/>
        <end position="138"/>
    </location>
</feature>
<reference evidence="9" key="1">
    <citation type="journal article" date="2014" name="Front. Microbiol.">
        <title>High frequency of phylogenetically diverse reductive dehalogenase-homologous genes in deep subseafloor sedimentary metagenomes.</title>
        <authorList>
            <person name="Kawai M."/>
            <person name="Futagami T."/>
            <person name="Toyoda A."/>
            <person name="Takaki Y."/>
            <person name="Nishi S."/>
            <person name="Hori S."/>
            <person name="Arai W."/>
            <person name="Tsubouchi T."/>
            <person name="Morono Y."/>
            <person name="Uchiyama I."/>
            <person name="Ito T."/>
            <person name="Fujiyama A."/>
            <person name="Inagaki F."/>
            <person name="Takami H."/>
        </authorList>
    </citation>
    <scope>NUCLEOTIDE SEQUENCE</scope>
    <source>
        <strain evidence="9">Expedition CK06-06</strain>
    </source>
</reference>
<dbReference type="Pfam" id="PF00528">
    <property type="entry name" value="BPD_transp_1"/>
    <property type="match status" value="1"/>
</dbReference>
<feature type="domain" description="ABC transmembrane type-1" evidence="8">
    <location>
        <begin position="79"/>
        <end position="270"/>
    </location>
</feature>
<evidence type="ECO:0000256" key="4">
    <source>
        <dbReference type="ARBA" id="ARBA00022692"/>
    </source>
</evidence>
<dbReference type="InterPro" id="IPR035906">
    <property type="entry name" value="MetI-like_sf"/>
</dbReference>